<protein>
    <submittedName>
        <fullName evidence="1">Uncharacterized protein</fullName>
    </submittedName>
</protein>
<gene>
    <name evidence="1" type="ORF">GC093_28590</name>
</gene>
<dbReference type="RefSeq" id="WP_171655404.1">
    <property type="nucleotide sequence ID" value="NZ_WHOD01000107.1"/>
</dbReference>
<comment type="caution">
    <text evidence="1">The sequence shown here is derived from an EMBL/GenBank/DDBJ whole genome shotgun (WGS) entry which is preliminary data.</text>
</comment>
<reference evidence="1" key="1">
    <citation type="submission" date="2019-10" db="EMBL/GenBank/DDBJ databases">
        <title>Description of Paenibacillus glebae sp. nov.</title>
        <authorList>
            <person name="Carlier A."/>
            <person name="Qi S."/>
        </authorList>
    </citation>
    <scope>NUCLEOTIDE SEQUENCE</scope>
    <source>
        <strain evidence="1">LMG 31456</strain>
    </source>
</reference>
<dbReference type="EMBL" id="WHOD01000107">
    <property type="protein sequence ID" value="NOU97154.1"/>
    <property type="molecule type" value="Genomic_DNA"/>
</dbReference>
<keyword evidence="2" id="KW-1185">Reference proteome</keyword>
<dbReference type="AlphaFoldDB" id="A0A972GZ23"/>
<name>A0A972GZ23_9BACL</name>
<dbReference type="Proteomes" id="UP000641588">
    <property type="component" value="Unassembled WGS sequence"/>
</dbReference>
<sequence>MMHRGGRSQTNGWALWHHSLSTFFASRTNSIDRGTHFHPLWCSAVLALHGWLTGSIRDCF</sequence>
<evidence type="ECO:0000313" key="1">
    <source>
        <dbReference type="EMBL" id="NOU97154.1"/>
    </source>
</evidence>
<organism evidence="1 2">
    <name type="scientific">Paenibacillus foliorum</name>
    <dbReference type="NCBI Taxonomy" id="2654974"/>
    <lineage>
        <taxon>Bacteria</taxon>
        <taxon>Bacillati</taxon>
        <taxon>Bacillota</taxon>
        <taxon>Bacilli</taxon>
        <taxon>Bacillales</taxon>
        <taxon>Paenibacillaceae</taxon>
        <taxon>Paenibacillus</taxon>
    </lineage>
</organism>
<evidence type="ECO:0000313" key="2">
    <source>
        <dbReference type="Proteomes" id="UP000641588"/>
    </source>
</evidence>
<accession>A0A972GZ23</accession>
<proteinExistence type="predicted"/>